<evidence type="ECO:0000256" key="3">
    <source>
        <dbReference type="ARBA" id="ARBA00022833"/>
    </source>
</evidence>
<evidence type="ECO:0000256" key="4">
    <source>
        <dbReference type="PROSITE-ProRule" id="PRU00175"/>
    </source>
</evidence>
<keyword evidence="3" id="KW-0862">Zinc</keyword>
<dbReference type="PANTHER" id="PTHR14155">
    <property type="entry name" value="RING FINGER DOMAIN-CONTAINING"/>
    <property type="match status" value="1"/>
</dbReference>
<dbReference type="PROSITE" id="PS50089">
    <property type="entry name" value="ZF_RING_2"/>
    <property type="match status" value="1"/>
</dbReference>
<feature type="transmembrane region" description="Helical" evidence="6">
    <location>
        <begin position="48"/>
        <end position="69"/>
    </location>
</feature>
<reference evidence="8" key="1">
    <citation type="submission" date="2021-01" db="EMBL/GenBank/DDBJ databases">
        <authorList>
            <person name="Corre E."/>
            <person name="Pelletier E."/>
            <person name="Niang G."/>
            <person name="Scheremetjew M."/>
            <person name="Finn R."/>
            <person name="Kale V."/>
            <person name="Holt S."/>
            <person name="Cochrane G."/>
            <person name="Meng A."/>
            <person name="Brown T."/>
            <person name="Cohen L."/>
        </authorList>
    </citation>
    <scope>NUCLEOTIDE SEQUENCE</scope>
    <source>
        <strain evidence="8">CCMP3107</strain>
    </source>
</reference>
<evidence type="ECO:0000256" key="6">
    <source>
        <dbReference type="SAM" id="Phobius"/>
    </source>
</evidence>
<evidence type="ECO:0000259" key="7">
    <source>
        <dbReference type="PROSITE" id="PS50089"/>
    </source>
</evidence>
<gene>
    <name evidence="8" type="ORF">HAKA00212_LOCUS5733</name>
</gene>
<sequence>MNNHENNIRIATRVESISSKCSITTTWGWAFLVAVIGTGYAIATQNTVIAAVCAFVMVLSFAAFIVRVYSPQNQQRPGHSFGRDCFKKPKLIQGPRIRQFKLKGDLQTCVAKVLARGHHQKNTQGMLKLLWRREQSLQHTQSTVHHTPNTAAVDEENQGEQQFQPAPGQQQRQQHSAHPQPRQHHYFLMPVRCAVTTKLQCLPKFLPRQQKQHAVSATTKLQSPTEYNTAACSLEVRDRLACFPKKCGMPSSPTCDTNAEFCPVCLWEYKQGDMLGALSCQHCFHLKCIKRWFKEHQRCPICRFDRDEDN</sequence>
<protein>
    <recommendedName>
        <fullName evidence="7">RING-type domain-containing protein</fullName>
    </recommendedName>
</protein>
<keyword evidence="6" id="KW-0472">Membrane</keyword>
<evidence type="ECO:0000313" key="8">
    <source>
        <dbReference type="EMBL" id="CAE0627057.1"/>
    </source>
</evidence>
<accession>A0A7S3XLY6</accession>
<evidence type="ECO:0000256" key="2">
    <source>
        <dbReference type="ARBA" id="ARBA00022771"/>
    </source>
</evidence>
<dbReference type="Gene3D" id="3.30.40.10">
    <property type="entry name" value="Zinc/RING finger domain, C3HC4 (zinc finger)"/>
    <property type="match status" value="1"/>
</dbReference>
<proteinExistence type="predicted"/>
<evidence type="ECO:0000256" key="5">
    <source>
        <dbReference type="SAM" id="MobiDB-lite"/>
    </source>
</evidence>
<name>A0A7S3XLY6_HETAK</name>
<dbReference type="InterPro" id="IPR013083">
    <property type="entry name" value="Znf_RING/FYVE/PHD"/>
</dbReference>
<dbReference type="GO" id="GO:0008270">
    <property type="term" value="F:zinc ion binding"/>
    <property type="evidence" value="ECO:0007669"/>
    <property type="project" value="UniProtKB-KW"/>
</dbReference>
<dbReference type="SMART" id="SM00184">
    <property type="entry name" value="RING"/>
    <property type="match status" value="1"/>
</dbReference>
<dbReference type="InterPro" id="IPR001841">
    <property type="entry name" value="Znf_RING"/>
</dbReference>
<evidence type="ECO:0000256" key="1">
    <source>
        <dbReference type="ARBA" id="ARBA00022723"/>
    </source>
</evidence>
<dbReference type="PANTHER" id="PTHR14155:SF627">
    <property type="entry name" value="OS06G0192800 PROTEIN"/>
    <property type="match status" value="1"/>
</dbReference>
<feature type="region of interest" description="Disordered" evidence="5">
    <location>
        <begin position="155"/>
        <end position="181"/>
    </location>
</feature>
<keyword evidence="1" id="KW-0479">Metal-binding</keyword>
<organism evidence="8">
    <name type="scientific">Heterosigma akashiwo</name>
    <name type="common">Chromophytic alga</name>
    <name type="synonym">Heterosigma carterae</name>
    <dbReference type="NCBI Taxonomy" id="2829"/>
    <lineage>
        <taxon>Eukaryota</taxon>
        <taxon>Sar</taxon>
        <taxon>Stramenopiles</taxon>
        <taxon>Ochrophyta</taxon>
        <taxon>Raphidophyceae</taxon>
        <taxon>Chattonellales</taxon>
        <taxon>Chattonellaceae</taxon>
        <taxon>Heterosigma</taxon>
    </lineage>
</organism>
<dbReference type="InterPro" id="IPR053238">
    <property type="entry name" value="RING-H2_zinc_finger"/>
</dbReference>
<dbReference type="Pfam" id="PF13639">
    <property type="entry name" value="zf-RING_2"/>
    <property type="match status" value="1"/>
</dbReference>
<dbReference type="EMBL" id="HBIU01012663">
    <property type="protein sequence ID" value="CAE0627057.1"/>
    <property type="molecule type" value="Transcribed_RNA"/>
</dbReference>
<feature type="compositionally biased region" description="Low complexity" evidence="5">
    <location>
        <begin position="159"/>
        <end position="180"/>
    </location>
</feature>
<feature type="domain" description="RING-type" evidence="7">
    <location>
        <begin position="262"/>
        <end position="303"/>
    </location>
</feature>
<dbReference type="SUPFAM" id="SSF57850">
    <property type="entry name" value="RING/U-box"/>
    <property type="match status" value="1"/>
</dbReference>
<dbReference type="AlphaFoldDB" id="A0A7S3XLY6"/>
<feature type="transmembrane region" description="Helical" evidence="6">
    <location>
        <begin position="21"/>
        <end position="42"/>
    </location>
</feature>
<keyword evidence="2 4" id="KW-0863">Zinc-finger</keyword>
<keyword evidence="6" id="KW-0812">Transmembrane</keyword>
<keyword evidence="6" id="KW-1133">Transmembrane helix</keyword>